<evidence type="ECO:0000313" key="3">
    <source>
        <dbReference type="Proteomes" id="UP000694564"/>
    </source>
</evidence>
<dbReference type="GeneTree" id="ENSGT00390000001024"/>
<protein>
    <recommendedName>
        <fullName evidence="1">DUF4209 domain-containing protein</fullName>
    </recommendedName>
</protein>
<reference evidence="2" key="1">
    <citation type="submission" date="2025-08" db="UniProtKB">
        <authorList>
            <consortium name="Ensembl"/>
        </authorList>
    </citation>
    <scope>IDENTIFICATION</scope>
</reference>
<dbReference type="Ensembl" id="ENSSVLT00005013856.1">
    <property type="protein sequence ID" value="ENSSVLP00005012521.1"/>
    <property type="gene ID" value="ENSSVLG00005009866.1"/>
</dbReference>
<sequence>MLAGDPVTTFKGTFDFNNIVTENGEVVWKTIAGCVSYQSLDYQRSVRLLGPVCEAVHLHFLSLTKGQFETQYMPWFQWTSFPEVCCFLKYLMPWEASSLLPSLSLMKLTSCLERALGDVFLLIGKECPFLLRDLLASEELAQVFGQSVMNVLKVFIGSPCGLNLRNILWHGFASPQEIPPKYCSMMLLLTAGLGQLLKSYLEHTEVTLAHRSFVTLKNLEDLIVFPDVTSEVLWVLEQVMMKSTFILKIMSPYWKFALTKFTSHRFADCTILLLSQLETGLRRVFAAVNQCPDRLLTAESTALYTTFDEVNIGKTMSDGKINQLPLFLGEPAMVIFESSHTLTQPSPLSCSKTVFAFGGLYICAVEKVKCRCKI</sequence>
<dbReference type="AlphaFoldDB" id="A0A8D2BCW6"/>
<dbReference type="PANTHER" id="PTHR31701:SF2">
    <property type="entry name" value="ENDOPLASMIC RETICULUM MEMBRANE-ASSOCIATED RNA DEGRADATION PROTEIN"/>
    <property type="match status" value="1"/>
</dbReference>
<dbReference type="PANTHER" id="PTHR31701">
    <property type="entry name" value="ENDOPLASMIC RETICULUM MEMBRANE-ASSOCIATED RNA DEGRADATION PROTEIN"/>
    <property type="match status" value="1"/>
</dbReference>
<name>A0A8D2BCW6_SCIVU</name>
<evidence type="ECO:0000313" key="2">
    <source>
        <dbReference type="Ensembl" id="ENSSVLP00005012521.1"/>
    </source>
</evidence>
<organism evidence="2 3">
    <name type="scientific">Sciurus vulgaris</name>
    <name type="common">Eurasian red squirrel</name>
    <dbReference type="NCBI Taxonomy" id="55149"/>
    <lineage>
        <taxon>Eukaryota</taxon>
        <taxon>Metazoa</taxon>
        <taxon>Chordata</taxon>
        <taxon>Craniata</taxon>
        <taxon>Vertebrata</taxon>
        <taxon>Euteleostomi</taxon>
        <taxon>Mammalia</taxon>
        <taxon>Eutheria</taxon>
        <taxon>Euarchontoglires</taxon>
        <taxon>Glires</taxon>
        <taxon>Rodentia</taxon>
        <taxon>Sciuromorpha</taxon>
        <taxon>Sciuridae</taxon>
        <taxon>Sciurinae</taxon>
        <taxon>Sciurini</taxon>
        <taxon>Sciurus</taxon>
    </lineage>
</organism>
<proteinExistence type="predicted"/>
<dbReference type="OrthoDB" id="49386at2759"/>
<dbReference type="Pfam" id="PF13910">
    <property type="entry name" value="DUF4209"/>
    <property type="match status" value="1"/>
</dbReference>
<feature type="domain" description="DUF4209" evidence="1">
    <location>
        <begin position="112"/>
        <end position="192"/>
    </location>
</feature>
<dbReference type="Proteomes" id="UP000694564">
    <property type="component" value="Chromosome 7"/>
</dbReference>
<evidence type="ECO:0000259" key="1">
    <source>
        <dbReference type="Pfam" id="PF13910"/>
    </source>
</evidence>
<keyword evidence="3" id="KW-1185">Reference proteome</keyword>
<dbReference type="InterPro" id="IPR025209">
    <property type="entry name" value="DUF4209"/>
</dbReference>
<accession>A0A8D2BCW6</accession>
<reference evidence="2" key="2">
    <citation type="submission" date="2025-09" db="UniProtKB">
        <authorList>
            <consortium name="Ensembl"/>
        </authorList>
    </citation>
    <scope>IDENTIFICATION</scope>
</reference>
<dbReference type="InterPro" id="IPR039635">
    <property type="entry name" value="ERMARD"/>
</dbReference>